<reference evidence="2" key="1">
    <citation type="submission" date="2013-04" db="EMBL/GenBank/DDBJ databases">
        <authorList>
            <person name="Qu J."/>
            <person name="Murali S.C."/>
            <person name="Bandaranaike D."/>
            <person name="Bellair M."/>
            <person name="Blankenburg K."/>
            <person name="Chao H."/>
            <person name="Dinh H."/>
            <person name="Doddapaneni H."/>
            <person name="Downs B."/>
            <person name="Dugan-Rocha S."/>
            <person name="Elkadiri S."/>
            <person name="Gnanaolivu R.D."/>
            <person name="Hernandez B."/>
            <person name="Javaid M."/>
            <person name="Jayaseelan J.C."/>
            <person name="Lee S."/>
            <person name="Li M."/>
            <person name="Ming W."/>
            <person name="Munidasa M."/>
            <person name="Muniz J."/>
            <person name="Nguyen L."/>
            <person name="Ongeri F."/>
            <person name="Osuji N."/>
            <person name="Pu L.-L."/>
            <person name="Puazo M."/>
            <person name="Qu C."/>
            <person name="Quiroz J."/>
            <person name="Raj R."/>
            <person name="Weissenberger G."/>
            <person name="Xin Y."/>
            <person name="Zou X."/>
            <person name="Han Y."/>
            <person name="Richards S."/>
            <person name="Worley K."/>
            <person name="Muzny D."/>
            <person name="Gibbs R."/>
        </authorList>
    </citation>
    <scope>NUCLEOTIDE SEQUENCE</scope>
    <source>
        <strain evidence="2">Sampled in the wild</strain>
    </source>
</reference>
<dbReference type="PANTHER" id="PTHR19446">
    <property type="entry name" value="REVERSE TRANSCRIPTASES"/>
    <property type="match status" value="1"/>
</dbReference>
<dbReference type="InterPro" id="IPR028564">
    <property type="entry name" value="MT_TRM10-typ"/>
</dbReference>
<feature type="non-terminal residue" evidence="2">
    <location>
        <position position="128"/>
    </location>
</feature>
<proteinExistence type="predicted"/>
<accession>A0A8K0KQ32</accession>
<dbReference type="EMBL" id="KZ309004">
    <property type="protein sequence ID" value="KAG8236263.1"/>
    <property type="molecule type" value="Genomic_DNA"/>
</dbReference>
<feature type="domain" description="SAM-dependent MTase TRM10-type" evidence="1">
    <location>
        <begin position="1"/>
        <end position="90"/>
    </location>
</feature>
<dbReference type="OrthoDB" id="407509at2759"/>
<dbReference type="PROSITE" id="PS51675">
    <property type="entry name" value="SAM_MT_TRM10"/>
    <property type="match status" value="1"/>
</dbReference>
<comment type="caution">
    <text evidence="2">The sequence shown here is derived from an EMBL/GenBank/DDBJ whole genome shotgun (WGS) entry which is preliminary data.</text>
</comment>
<organism evidence="2 3">
    <name type="scientific">Ladona fulva</name>
    <name type="common">Scarce chaser dragonfly</name>
    <name type="synonym">Libellula fulva</name>
    <dbReference type="NCBI Taxonomy" id="123851"/>
    <lineage>
        <taxon>Eukaryota</taxon>
        <taxon>Metazoa</taxon>
        <taxon>Ecdysozoa</taxon>
        <taxon>Arthropoda</taxon>
        <taxon>Hexapoda</taxon>
        <taxon>Insecta</taxon>
        <taxon>Pterygota</taxon>
        <taxon>Palaeoptera</taxon>
        <taxon>Odonata</taxon>
        <taxon>Epiprocta</taxon>
        <taxon>Anisoptera</taxon>
        <taxon>Libelluloidea</taxon>
        <taxon>Libellulidae</taxon>
        <taxon>Ladona</taxon>
    </lineage>
</organism>
<evidence type="ECO:0000313" key="2">
    <source>
        <dbReference type="EMBL" id="KAG8236263.1"/>
    </source>
</evidence>
<dbReference type="Proteomes" id="UP000792457">
    <property type="component" value="Unassembled WGS sequence"/>
</dbReference>
<gene>
    <name evidence="2" type="ORF">J437_LFUL016486</name>
</gene>
<protein>
    <recommendedName>
        <fullName evidence="1">SAM-dependent MTase TRM10-type domain-containing protein</fullName>
    </recommendedName>
</protein>
<reference evidence="2" key="2">
    <citation type="submission" date="2017-10" db="EMBL/GenBank/DDBJ databases">
        <title>Ladona fulva Genome sequencing and assembly.</title>
        <authorList>
            <person name="Murali S."/>
            <person name="Richards S."/>
            <person name="Bandaranaike D."/>
            <person name="Bellair M."/>
            <person name="Blankenburg K."/>
            <person name="Chao H."/>
            <person name="Dinh H."/>
            <person name="Doddapaneni H."/>
            <person name="Dugan-Rocha S."/>
            <person name="Elkadiri S."/>
            <person name="Gnanaolivu R."/>
            <person name="Hernandez B."/>
            <person name="Skinner E."/>
            <person name="Javaid M."/>
            <person name="Lee S."/>
            <person name="Li M."/>
            <person name="Ming W."/>
            <person name="Munidasa M."/>
            <person name="Muniz J."/>
            <person name="Nguyen L."/>
            <person name="Hughes D."/>
            <person name="Osuji N."/>
            <person name="Pu L.-L."/>
            <person name="Puazo M."/>
            <person name="Qu C."/>
            <person name="Quiroz J."/>
            <person name="Raj R."/>
            <person name="Weissenberger G."/>
            <person name="Xin Y."/>
            <person name="Zou X."/>
            <person name="Han Y."/>
            <person name="Worley K."/>
            <person name="Muzny D."/>
            <person name="Gibbs R."/>
        </authorList>
    </citation>
    <scope>NUCLEOTIDE SEQUENCE</scope>
    <source>
        <strain evidence="2">Sampled in the wild</strain>
    </source>
</reference>
<dbReference type="AlphaFoldDB" id="A0A8K0KQ32"/>
<evidence type="ECO:0000313" key="3">
    <source>
        <dbReference type="Proteomes" id="UP000792457"/>
    </source>
</evidence>
<name>A0A8K0KQ32_LADFU</name>
<sequence>MEKVQKYKKRKEWIMQEMLDKMEERRRYKNSNTLEALGYDKIPSEALQNLGREALDRITNLINNIYERGTWPEELLKTILIPLPKKNDVKKCKDYRTISLISHITKTISRVVLTIEKKTEENLGNDQF</sequence>
<evidence type="ECO:0000259" key="1">
    <source>
        <dbReference type="PROSITE" id="PS51675"/>
    </source>
</evidence>
<keyword evidence="3" id="KW-1185">Reference proteome</keyword>